<protein>
    <submittedName>
        <fullName evidence="5">MarR family transcriptional regulator</fullName>
    </submittedName>
</protein>
<evidence type="ECO:0000313" key="6">
    <source>
        <dbReference type="Proteomes" id="UP000253034"/>
    </source>
</evidence>
<dbReference type="PANTHER" id="PTHR42756">
    <property type="entry name" value="TRANSCRIPTIONAL REGULATOR, MARR"/>
    <property type="match status" value="1"/>
</dbReference>
<keyword evidence="3" id="KW-0804">Transcription</keyword>
<dbReference type="InterPro" id="IPR036390">
    <property type="entry name" value="WH_DNA-bd_sf"/>
</dbReference>
<name>A0A369ASR2_9FIRM</name>
<dbReference type="SUPFAM" id="SSF46785">
    <property type="entry name" value="Winged helix' DNA-binding domain"/>
    <property type="match status" value="1"/>
</dbReference>
<comment type="caution">
    <text evidence="5">The sequence shown here is derived from an EMBL/GenBank/DDBJ whole genome shotgun (WGS) entry which is preliminary data.</text>
</comment>
<dbReference type="GO" id="GO:0003700">
    <property type="term" value="F:DNA-binding transcription factor activity"/>
    <property type="evidence" value="ECO:0007669"/>
    <property type="project" value="InterPro"/>
</dbReference>
<evidence type="ECO:0000256" key="3">
    <source>
        <dbReference type="ARBA" id="ARBA00023163"/>
    </source>
</evidence>
<dbReference type="SMART" id="SM00347">
    <property type="entry name" value="HTH_MARR"/>
    <property type="match status" value="1"/>
</dbReference>
<evidence type="ECO:0000256" key="1">
    <source>
        <dbReference type="ARBA" id="ARBA00023015"/>
    </source>
</evidence>
<sequence>MHKNIVLFEYTSYVVIFAGGIIVLEQDNIFDFFLDSIKKFLYPQDWLDLDLSFSKSELLALLLVDRNEEIIMSQIADYIKAPMSTATGVVERLVKNGCIRRDRSETDRRIVTLALTDKGREIVQRIKSTAMKYIGMVNDSLTDDERQVIFKIFTRVVNILEGKASDKEQKGVGMPAIKKIEIE</sequence>
<evidence type="ECO:0000259" key="4">
    <source>
        <dbReference type="PROSITE" id="PS50995"/>
    </source>
</evidence>
<dbReference type="Pfam" id="PF01047">
    <property type="entry name" value="MarR"/>
    <property type="match status" value="1"/>
</dbReference>
<dbReference type="OrthoDB" id="327696at2"/>
<dbReference type="PROSITE" id="PS50995">
    <property type="entry name" value="HTH_MARR_2"/>
    <property type="match status" value="1"/>
</dbReference>
<dbReference type="AlphaFoldDB" id="A0A369ASR2"/>
<reference evidence="5 6" key="1">
    <citation type="submission" date="2018-07" db="EMBL/GenBank/DDBJ databases">
        <title>Genomic Encyclopedia of Type Strains, Phase IV (KMG-IV): sequencing the most valuable type-strain genomes for metagenomic binning, comparative biology and taxonomic classification.</title>
        <authorList>
            <person name="Goeker M."/>
        </authorList>
    </citation>
    <scope>NUCLEOTIDE SEQUENCE [LARGE SCALE GENOMIC DNA]</scope>
    <source>
        <strain evidence="5 6">DSM 27016</strain>
    </source>
</reference>
<evidence type="ECO:0000256" key="2">
    <source>
        <dbReference type="ARBA" id="ARBA00023125"/>
    </source>
</evidence>
<dbReference type="InterPro" id="IPR000835">
    <property type="entry name" value="HTH_MarR-typ"/>
</dbReference>
<gene>
    <name evidence="5" type="ORF">DFR58_12630</name>
</gene>
<keyword evidence="6" id="KW-1185">Reference proteome</keyword>
<dbReference type="InterPro" id="IPR036388">
    <property type="entry name" value="WH-like_DNA-bd_sf"/>
</dbReference>
<organism evidence="5 6">
    <name type="scientific">Anaerobacterium chartisolvens</name>
    <dbReference type="NCBI Taxonomy" id="1297424"/>
    <lineage>
        <taxon>Bacteria</taxon>
        <taxon>Bacillati</taxon>
        <taxon>Bacillota</taxon>
        <taxon>Clostridia</taxon>
        <taxon>Eubacteriales</taxon>
        <taxon>Oscillospiraceae</taxon>
        <taxon>Anaerobacterium</taxon>
    </lineage>
</organism>
<proteinExistence type="predicted"/>
<dbReference type="RefSeq" id="WP_114299188.1">
    <property type="nucleotide sequence ID" value="NZ_QPJT01000026.1"/>
</dbReference>
<dbReference type="Gene3D" id="1.10.10.10">
    <property type="entry name" value="Winged helix-like DNA-binding domain superfamily/Winged helix DNA-binding domain"/>
    <property type="match status" value="1"/>
</dbReference>
<dbReference type="GO" id="GO:0003677">
    <property type="term" value="F:DNA binding"/>
    <property type="evidence" value="ECO:0007669"/>
    <property type="project" value="UniProtKB-KW"/>
</dbReference>
<keyword evidence="2" id="KW-0238">DNA-binding</keyword>
<evidence type="ECO:0000313" key="5">
    <source>
        <dbReference type="EMBL" id="RCX11257.1"/>
    </source>
</evidence>
<accession>A0A369ASR2</accession>
<keyword evidence="1" id="KW-0805">Transcription regulation</keyword>
<dbReference type="EMBL" id="QPJT01000026">
    <property type="protein sequence ID" value="RCX11257.1"/>
    <property type="molecule type" value="Genomic_DNA"/>
</dbReference>
<dbReference type="Proteomes" id="UP000253034">
    <property type="component" value="Unassembled WGS sequence"/>
</dbReference>
<dbReference type="PANTHER" id="PTHR42756:SF1">
    <property type="entry name" value="TRANSCRIPTIONAL REPRESSOR OF EMRAB OPERON"/>
    <property type="match status" value="1"/>
</dbReference>
<feature type="domain" description="HTH marR-type" evidence="4">
    <location>
        <begin position="26"/>
        <end position="158"/>
    </location>
</feature>